<accession>A0ABR8XR00</accession>
<dbReference type="Proteomes" id="UP000600565">
    <property type="component" value="Unassembled WGS sequence"/>
</dbReference>
<name>A0ABR8XR00_9BACL</name>
<protein>
    <submittedName>
        <fullName evidence="1">Uncharacterized protein</fullName>
    </submittedName>
</protein>
<organism evidence="1 2">
    <name type="scientific">Solibacillus merdavium</name>
    <dbReference type="NCBI Taxonomy" id="2762218"/>
    <lineage>
        <taxon>Bacteria</taxon>
        <taxon>Bacillati</taxon>
        <taxon>Bacillota</taxon>
        <taxon>Bacilli</taxon>
        <taxon>Bacillales</taxon>
        <taxon>Caryophanaceae</taxon>
        <taxon>Solibacillus</taxon>
    </lineage>
</organism>
<evidence type="ECO:0000313" key="1">
    <source>
        <dbReference type="EMBL" id="MBD8034366.1"/>
    </source>
</evidence>
<sequence length="55" mass="6445">MYYMFTYEKLHPDAKTLTLMAANKVPENGVLYREENSKSPIKVVELEDIIINIDR</sequence>
<evidence type="ECO:0000313" key="2">
    <source>
        <dbReference type="Proteomes" id="UP000600565"/>
    </source>
</evidence>
<reference evidence="1 2" key="1">
    <citation type="submission" date="2020-08" db="EMBL/GenBank/DDBJ databases">
        <title>A Genomic Blueprint of the Chicken Gut Microbiome.</title>
        <authorList>
            <person name="Gilroy R."/>
            <person name="Ravi A."/>
            <person name="Getino M."/>
            <person name="Pursley I."/>
            <person name="Horton D.L."/>
            <person name="Alikhan N.-F."/>
            <person name="Baker D."/>
            <person name="Gharbi K."/>
            <person name="Hall N."/>
            <person name="Watson M."/>
            <person name="Adriaenssens E.M."/>
            <person name="Foster-Nyarko E."/>
            <person name="Jarju S."/>
            <person name="Secka A."/>
            <person name="Antonio M."/>
            <person name="Oren A."/>
            <person name="Chaudhuri R."/>
            <person name="La Ragione R.M."/>
            <person name="Hildebrand F."/>
            <person name="Pallen M.J."/>
        </authorList>
    </citation>
    <scope>NUCLEOTIDE SEQUENCE [LARGE SCALE GENOMIC DNA]</scope>
    <source>
        <strain evidence="1 2">Sa1YVA6</strain>
    </source>
</reference>
<comment type="caution">
    <text evidence="1">The sequence shown here is derived from an EMBL/GenBank/DDBJ whole genome shotgun (WGS) entry which is preliminary data.</text>
</comment>
<proteinExistence type="predicted"/>
<gene>
    <name evidence="1" type="ORF">H9632_14940</name>
</gene>
<keyword evidence="2" id="KW-1185">Reference proteome</keyword>
<dbReference type="RefSeq" id="WP_191704863.1">
    <property type="nucleotide sequence ID" value="NZ_JACSPW010000015.1"/>
</dbReference>
<dbReference type="EMBL" id="JACSPW010000015">
    <property type="protein sequence ID" value="MBD8034366.1"/>
    <property type="molecule type" value="Genomic_DNA"/>
</dbReference>